<dbReference type="PANTHER" id="PTHR36766">
    <property type="entry name" value="PLANT BROAD-SPECTRUM MILDEW RESISTANCE PROTEIN RPW8"/>
    <property type="match status" value="1"/>
</dbReference>
<dbReference type="Pfam" id="PF00931">
    <property type="entry name" value="NB-ARC"/>
    <property type="match status" value="1"/>
</dbReference>
<proteinExistence type="predicted"/>
<dbReference type="Proteomes" id="UP001161247">
    <property type="component" value="Chromosome 2"/>
</dbReference>
<dbReference type="PRINTS" id="PR00364">
    <property type="entry name" value="DISEASERSIST"/>
</dbReference>
<reference evidence="3" key="1">
    <citation type="submission" date="2023-03" db="EMBL/GenBank/DDBJ databases">
        <authorList>
            <person name="Julca I."/>
        </authorList>
    </citation>
    <scope>NUCLEOTIDE SEQUENCE</scope>
</reference>
<dbReference type="InterPro" id="IPR027417">
    <property type="entry name" value="P-loop_NTPase"/>
</dbReference>
<evidence type="ECO:0000313" key="4">
    <source>
        <dbReference type="Proteomes" id="UP001161247"/>
    </source>
</evidence>
<keyword evidence="1" id="KW-0611">Plant defense</keyword>
<dbReference type="Gene3D" id="3.40.50.300">
    <property type="entry name" value="P-loop containing nucleotide triphosphate hydrolases"/>
    <property type="match status" value="1"/>
</dbReference>
<dbReference type="PANTHER" id="PTHR36766:SF44">
    <property type="entry name" value="NBS-CODING RESISTANCE GENE ANALOG"/>
    <property type="match status" value="1"/>
</dbReference>
<organism evidence="3 4">
    <name type="scientific">Oldenlandia corymbosa var. corymbosa</name>
    <dbReference type="NCBI Taxonomy" id="529605"/>
    <lineage>
        <taxon>Eukaryota</taxon>
        <taxon>Viridiplantae</taxon>
        <taxon>Streptophyta</taxon>
        <taxon>Embryophyta</taxon>
        <taxon>Tracheophyta</taxon>
        <taxon>Spermatophyta</taxon>
        <taxon>Magnoliopsida</taxon>
        <taxon>eudicotyledons</taxon>
        <taxon>Gunneridae</taxon>
        <taxon>Pentapetalae</taxon>
        <taxon>asterids</taxon>
        <taxon>lamiids</taxon>
        <taxon>Gentianales</taxon>
        <taxon>Rubiaceae</taxon>
        <taxon>Rubioideae</taxon>
        <taxon>Spermacoceae</taxon>
        <taxon>Hedyotis-Oldenlandia complex</taxon>
        <taxon>Oldenlandia</taxon>
    </lineage>
</organism>
<dbReference type="SUPFAM" id="SSF52540">
    <property type="entry name" value="P-loop containing nucleoside triphosphate hydrolases"/>
    <property type="match status" value="1"/>
</dbReference>
<name>A0AAV1CJ74_OLDCO</name>
<gene>
    <name evidence="3" type="ORF">OLC1_LOCUS6661</name>
</gene>
<evidence type="ECO:0000313" key="3">
    <source>
        <dbReference type="EMBL" id="CAI9095764.1"/>
    </source>
</evidence>
<dbReference type="EMBL" id="OX459119">
    <property type="protein sequence ID" value="CAI9095764.1"/>
    <property type="molecule type" value="Genomic_DNA"/>
</dbReference>
<dbReference type="AlphaFoldDB" id="A0AAV1CJ74"/>
<evidence type="ECO:0000259" key="2">
    <source>
        <dbReference type="Pfam" id="PF00931"/>
    </source>
</evidence>
<keyword evidence="4" id="KW-1185">Reference proteome</keyword>
<accession>A0AAV1CJ74</accession>
<sequence>MQKDVVGFHDESNSIITKLLRGSKKLQIVAIVGMPGLGKTTLAEKVYNDPSILLHFPARAFTTVSQAVDKKRVFTDILKQVSPEKYIQLSSESTADEVTEQVRPYLIVLDDLWEAEACKCLQQSFPDDFLGSRIMFTSHHHDVAPRDILFEGKPHKLRRLNEDESQDLLQRKLYGGNITPTGLGDLRRQLAEICNGFFFLGPRFPSSSTKTQPPCASSTLQHLTNSTQSLVSITLEAT</sequence>
<dbReference type="InterPro" id="IPR002182">
    <property type="entry name" value="NB-ARC"/>
</dbReference>
<dbReference type="GO" id="GO:0043531">
    <property type="term" value="F:ADP binding"/>
    <property type="evidence" value="ECO:0007669"/>
    <property type="project" value="InterPro"/>
</dbReference>
<dbReference type="GO" id="GO:0006952">
    <property type="term" value="P:defense response"/>
    <property type="evidence" value="ECO:0007669"/>
    <property type="project" value="UniProtKB-KW"/>
</dbReference>
<protein>
    <submittedName>
        <fullName evidence="3">OLC1v1031770C1</fullName>
    </submittedName>
</protein>
<feature type="domain" description="NB-ARC" evidence="2">
    <location>
        <begin position="11"/>
        <end position="172"/>
    </location>
</feature>
<evidence type="ECO:0000256" key="1">
    <source>
        <dbReference type="ARBA" id="ARBA00022821"/>
    </source>
</evidence>